<organism evidence="3 4">
    <name type="scientific">Phytophthora rubi</name>
    <dbReference type="NCBI Taxonomy" id="129364"/>
    <lineage>
        <taxon>Eukaryota</taxon>
        <taxon>Sar</taxon>
        <taxon>Stramenopiles</taxon>
        <taxon>Oomycota</taxon>
        <taxon>Peronosporomycetes</taxon>
        <taxon>Peronosporales</taxon>
        <taxon>Peronosporaceae</taxon>
        <taxon>Phytophthora</taxon>
    </lineage>
</organism>
<evidence type="ECO:0000313" key="3">
    <source>
        <dbReference type="EMBL" id="KAE9012728.1"/>
    </source>
</evidence>
<evidence type="ECO:0000313" key="4">
    <source>
        <dbReference type="Proteomes" id="UP000429607"/>
    </source>
</evidence>
<name>A0A6A3L499_9STRA</name>
<accession>A0A6A3L499</accession>
<dbReference type="Proteomes" id="UP000429607">
    <property type="component" value="Unassembled WGS sequence"/>
</dbReference>
<dbReference type="InterPro" id="IPR048324">
    <property type="entry name" value="ZSWIM1-3_RNaseH-like"/>
</dbReference>
<reference evidence="3 4" key="1">
    <citation type="submission" date="2018-09" db="EMBL/GenBank/DDBJ databases">
        <title>Genomic investigation of the strawberry pathogen Phytophthora fragariae indicates pathogenicity is determined by transcriptional variation in three key races.</title>
        <authorList>
            <person name="Adams T.M."/>
            <person name="Armitage A.D."/>
            <person name="Sobczyk M.K."/>
            <person name="Bates H.J."/>
            <person name="Dunwell J.M."/>
            <person name="Nellist C.F."/>
            <person name="Harrison R.J."/>
        </authorList>
    </citation>
    <scope>NUCLEOTIDE SEQUENCE [LARGE SCALE GENOMIC DNA]</scope>
    <source>
        <strain evidence="3 4">SCRP249</strain>
    </source>
</reference>
<feature type="domain" description="ZSWIM1/3 RNaseH-like" evidence="2">
    <location>
        <begin position="294"/>
        <end position="421"/>
    </location>
</feature>
<dbReference type="AlphaFoldDB" id="A0A6A3L499"/>
<evidence type="ECO:0000256" key="1">
    <source>
        <dbReference type="SAM" id="MobiDB-lite"/>
    </source>
</evidence>
<proteinExistence type="predicted"/>
<sequence length="691" mass="78525">MVHDLRVKAVARAPRRSAVRQAARGASGDDGSDSSYCPPADIGSEEEWEDSASSASSHASQPKQGRTEALGHPRTPRVADEEEPEVAAPPLTNREFGSWGELEGYLSEYSTASYQSFRVHTNNKVSARNKKIKESRSTKPLVPEKWVFYGKTFVCTHAGKYNARGQGKRKRQQSRALECEAQINACVEVVDNDAEVPEFVVRFTTWRLYHDHGLSEHTFRQYPRNRNALESEVLATVDTLRKAGASKKRIQQYIHENSVCTPTNQDVRNLVRRLKKREHTASTSAKRLKQWVQEFSEESGNVAGIFVDSEQSKNIATCITLQSAHMRQLFDFFPEVLMIDATHGTNSSKYKVFSIMAHDAFGKEQFVQHAVVQNERLPTLLTALEEFKRNNPAWTRIRCILIDKDFTEISVLKMAFPDAVLLLCQFHVIKYLREEIASAAYGFNAWQKQQLQGLVQLLVNAKTEREYKRLRDYMHYIMGIGRRSASGRTELGSCCSELGAGGAGLGAGSAELESEGAELDAELGAGRAESGADAESSDDAPQHPFEAYFDKNWDKCRSMWCAFERQNAVTLGNNTNNRIEASWKQLKDLMDSFMKVDECIVSIMYYQAQEEKKFMDRLFKLSVVHDPKYDREMQLLSNLISSHACELIYEQYMFATTRGKYKYKEAVPGSFWCNTYRTKRTRSMNQRVHTR</sequence>
<comment type="caution">
    <text evidence="3">The sequence shown here is derived from an EMBL/GenBank/DDBJ whole genome shotgun (WGS) entry which is preliminary data.</text>
</comment>
<gene>
    <name evidence="3" type="ORF">PR001_g15585</name>
</gene>
<evidence type="ECO:0000259" key="2">
    <source>
        <dbReference type="Pfam" id="PF21056"/>
    </source>
</evidence>
<feature type="region of interest" description="Disordered" evidence="1">
    <location>
        <begin position="1"/>
        <end position="94"/>
    </location>
</feature>
<dbReference type="EMBL" id="QXFV01001183">
    <property type="protein sequence ID" value="KAE9012728.1"/>
    <property type="molecule type" value="Genomic_DNA"/>
</dbReference>
<dbReference type="InterPro" id="IPR052579">
    <property type="entry name" value="Zinc_finger_SWIM"/>
</dbReference>
<dbReference type="PANTHER" id="PTHR31569:SF4">
    <property type="entry name" value="SWIM-TYPE DOMAIN-CONTAINING PROTEIN"/>
    <property type="match status" value="1"/>
</dbReference>
<feature type="compositionally biased region" description="Low complexity" evidence="1">
    <location>
        <begin position="51"/>
        <end position="60"/>
    </location>
</feature>
<dbReference type="Pfam" id="PF21056">
    <property type="entry name" value="ZSWIM1-3_RNaseH-like"/>
    <property type="match status" value="1"/>
</dbReference>
<dbReference type="PANTHER" id="PTHR31569">
    <property type="entry name" value="SWIM-TYPE DOMAIN-CONTAINING PROTEIN"/>
    <property type="match status" value="1"/>
</dbReference>
<protein>
    <recommendedName>
        <fullName evidence="2">ZSWIM1/3 RNaseH-like domain-containing protein</fullName>
    </recommendedName>
</protein>